<feature type="transmembrane region" description="Helical" evidence="12">
    <location>
        <begin position="158"/>
        <end position="177"/>
    </location>
</feature>
<comment type="subcellular location">
    <subcellularLocation>
        <location evidence="1">Cell membrane</location>
        <topology evidence="1">Multi-pass membrane protein</topology>
    </subcellularLocation>
</comment>
<keyword evidence="4" id="KW-1003">Cell membrane</keyword>
<dbReference type="OrthoDB" id="9776710at2"/>
<keyword evidence="14" id="KW-1185">Reference proteome</keyword>
<evidence type="ECO:0000256" key="7">
    <source>
        <dbReference type="ARBA" id="ARBA00022723"/>
    </source>
</evidence>
<dbReference type="GO" id="GO:0009055">
    <property type="term" value="F:electron transfer activity"/>
    <property type="evidence" value="ECO:0007669"/>
    <property type="project" value="TreeGrafter"/>
</dbReference>
<dbReference type="PANTHER" id="PTHR43141">
    <property type="entry name" value="CYTOCHROME BD2 SUBUNIT II"/>
    <property type="match status" value="1"/>
</dbReference>
<evidence type="ECO:0000256" key="11">
    <source>
        <dbReference type="ARBA" id="ARBA00023136"/>
    </source>
</evidence>
<dbReference type="GO" id="GO:0046872">
    <property type="term" value="F:metal ion binding"/>
    <property type="evidence" value="ECO:0007669"/>
    <property type="project" value="UniProtKB-KW"/>
</dbReference>
<dbReference type="GO" id="GO:0070069">
    <property type="term" value="C:cytochrome complex"/>
    <property type="evidence" value="ECO:0007669"/>
    <property type="project" value="TreeGrafter"/>
</dbReference>
<dbReference type="Proteomes" id="UP000198744">
    <property type="component" value="Unassembled WGS sequence"/>
</dbReference>
<accession>A0A1H7ZJR2</accession>
<evidence type="ECO:0000256" key="6">
    <source>
        <dbReference type="ARBA" id="ARBA00022692"/>
    </source>
</evidence>
<evidence type="ECO:0000256" key="10">
    <source>
        <dbReference type="ARBA" id="ARBA00023004"/>
    </source>
</evidence>
<keyword evidence="9 12" id="KW-1133">Transmembrane helix</keyword>
<feature type="transmembrane region" description="Helical" evidence="12">
    <location>
        <begin position="82"/>
        <end position="102"/>
    </location>
</feature>
<keyword evidence="6 12" id="KW-0812">Transmembrane</keyword>
<dbReference type="GO" id="GO:0019646">
    <property type="term" value="P:aerobic electron transport chain"/>
    <property type="evidence" value="ECO:0007669"/>
    <property type="project" value="TreeGrafter"/>
</dbReference>
<evidence type="ECO:0000313" key="13">
    <source>
        <dbReference type="EMBL" id="SEM58513.1"/>
    </source>
</evidence>
<keyword evidence="10" id="KW-0408">Iron</keyword>
<gene>
    <name evidence="13" type="ORF">SAMN04489760_12429</name>
</gene>
<dbReference type="EMBL" id="FOBS01000024">
    <property type="protein sequence ID" value="SEM58513.1"/>
    <property type="molecule type" value="Genomic_DNA"/>
</dbReference>
<dbReference type="InterPro" id="IPR003317">
    <property type="entry name" value="Cyt-d_oxidase_su2"/>
</dbReference>
<proteinExistence type="inferred from homology"/>
<comment type="similarity">
    <text evidence="2">Belongs to the cytochrome ubiquinol oxidase subunit 2 family.</text>
</comment>
<organism evidence="13 14">
    <name type="scientific">Syntrophus gentianae</name>
    <dbReference type="NCBI Taxonomy" id="43775"/>
    <lineage>
        <taxon>Bacteria</taxon>
        <taxon>Pseudomonadati</taxon>
        <taxon>Thermodesulfobacteriota</taxon>
        <taxon>Syntrophia</taxon>
        <taxon>Syntrophales</taxon>
        <taxon>Syntrophaceae</taxon>
        <taxon>Syntrophus</taxon>
    </lineage>
</organism>
<dbReference type="GO" id="GO:0005886">
    <property type="term" value="C:plasma membrane"/>
    <property type="evidence" value="ECO:0007669"/>
    <property type="project" value="UniProtKB-SubCell"/>
</dbReference>
<evidence type="ECO:0000313" key="14">
    <source>
        <dbReference type="Proteomes" id="UP000198744"/>
    </source>
</evidence>
<dbReference type="NCBIfam" id="TIGR00203">
    <property type="entry name" value="cydB"/>
    <property type="match status" value="1"/>
</dbReference>
<dbReference type="PIRSF" id="PIRSF000267">
    <property type="entry name" value="Cyt_oxidse_sub2"/>
    <property type="match status" value="1"/>
</dbReference>
<keyword evidence="5" id="KW-0349">Heme</keyword>
<evidence type="ECO:0000256" key="8">
    <source>
        <dbReference type="ARBA" id="ARBA00022982"/>
    </source>
</evidence>
<feature type="transmembrane region" description="Helical" evidence="12">
    <location>
        <begin position="255"/>
        <end position="278"/>
    </location>
</feature>
<feature type="transmembrane region" description="Helical" evidence="12">
    <location>
        <begin position="298"/>
        <end position="318"/>
    </location>
</feature>
<reference evidence="13 14" key="1">
    <citation type="submission" date="2016-10" db="EMBL/GenBank/DDBJ databases">
        <authorList>
            <person name="de Groot N.N."/>
        </authorList>
    </citation>
    <scope>NUCLEOTIDE SEQUENCE [LARGE SCALE GENOMIC DNA]</scope>
    <source>
        <strain evidence="13 14">DSM 8423</strain>
    </source>
</reference>
<evidence type="ECO:0000256" key="12">
    <source>
        <dbReference type="SAM" id="Phobius"/>
    </source>
</evidence>
<dbReference type="Pfam" id="PF02322">
    <property type="entry name" value="Cyt_bd_oxida_II"/>
    <property type="match status" value="1"/>
</dbReference>
<dbReference type="GO" id="GO:0016682">
    <property type="term" value="F:oxidoreductase activity, acting on diphenols and related substances as donors, oxygen as acceptor"/>
    <property type="evidence" value="ECO:0007669"/>
    <property type="project" value="TreeGrafter"/>
</dbReference>
<dbReference type="STRING" id="43775.SAMN04489760_12429"/>
<keyword evidence="11 12" id="KW-0472">Membrane</keyword>
<feature type="transmembrane region" description="Helical" evidence="12">
    <location>
        <begin position="114"/>
        <end position="138"/>
    </location>
</feature>
<feature type="transmembrane region" description="Helical" evidence="12">
    <location>
        <begin position="198"/>
        <end position="215"/>
    </location>
</feature>
<name>A0A1H7ZJR2_9BACT</name>
<evidence type="ECO:0000256" key="4">
    <source>
        <dbReference type="ARBA" id="ARBA00022475"/>
    </source>
</evidence>
<evidence type="ECO:0000256" key="5">
    <source>
        <dbReference type="ARBA" id="ARBA00022617"/>
    </source>
</evidence>
<protein>
    <submittedName>
        <fullName evidence="13">Cytochrome bd-I ubiquinol oxidase subunit 2 apoprotein</fullName>
    </submittedName>
</protein>
<evidence type="ECO:0000256" key="1">
    <source>
        <dbReference type="ARBA" id="ARBA00004651"/>
    </source>
</evidence>
<feature type="transmembrane region" description="Helical" evidence="12">
    <location>
        <begin position="6"/>
        <end position="36"/>
    </location>
</feature>
<keyword evidence="3" id="KW-0813">Transport</keyword>
<dbReference type="PANTHER" id="PTHR43141:SF5">
    <property type="entry name" value="CYTOCHROME BD-I UBIQUINOL OXIDASE SUBUNIT 2"/>
    <property type="match status" value="1"/>
</dbReference>
<sequence>MDYPLLWFVLLGVLWAVYFATDGFDLGAGMLLFSLGKTEEEKQALLESFGPLWNGNEVWLVTAGGATFAAFPAAYAATFSSFYVPLLLILFALIVRGVALEFREKLESPGWQAIWDATIFVGSAVPALLFGVFYGNIFQGLPMDHRGFSGPLTELLNPYALLVGLLFCVLFVVHGALWIAFKTEGDLSARAADLARRFWLPLAATVVLFIIGSGFKTRLFVNYFSNGALLVFPILAFLALFALSFYLQKSSYFKAFLASGLHILLLIATGFAGLYPNLLPSRIDPAFSVTIFNAASGLYTLKLMTGVAAIFVPLVILYQSWVYRVFRGKISTIRTEKDLYL</sequence>
<evidence type="ECO:0000256" key="2">
    <source>
        <dbReference type="ARBA" id="ARBA00007543"/>
    </source>
</evidence>
<evidence type="ECO:0000256" key="3">
    <source>
        <dbReference type="ARBA" id="ARBA00022448"/>
    </source>
</evidence>
<feature type="transmembrane region" description="Helical" evidence="12">
    <location>
        <begin position="227"/>
        <end position="248"/>
    </location>
</feature>
<keyword evidence="7" id="KW-0479">Metal-binding</keyword>
<keyword evidence="8" id="KW-0249">Electron transport</keyword>
<evidence type="ECO:0000256" key="9">
    <source>
        <dbReference type="ARBA" id="ARBA00022989"/>
    </source>
</evidence>
<dbReference type="AlphaFoldDB" id="A0A1H7ZJR2"/>
<dbReference type="RefSeq" id="WP_093884255.1">
    <property type="nucleotide sequence ID" value="NZ_FOBS01000024.1"/>
</dbReference>